<feature type="domain" description="Carrier" evidence="6">
    <location>
        <begin position="784"/>
        <end position="859"/>
    </location>
</feature>
<keyword evidence="3" id="KW-0596">Phosphopantetheine</keyword>
<dbReference type="CDD" id="cd05930">
    <property type="entry name" value="A_NRPS"/>
    <property type="match status" value="2"/>
</dbReference>
<name>A0A562R410_9BRAD</name>
<dbReference type="CDD" id="cd19531">
    <property type="entry name" value="LCL_NRPS-like"/>
    <property type="match status" value="2"/>
</dbReference>
<keyword evidence="8" id="KW-1185">Reference proteome</keyword>
<dbReference type="PROSITE" id="PS00012">
    <property type="entry name" value="PHOSPHOPANTETHEINE"/>
    <property type="match status" value="2"/>
</dbReference>
<dbReference type="SUPFAM" id="SSF56801">
    <property type="entry name" value="Acetyl-CoA synthetase-like"/>
    <property type="match status" value="2"/>
</dbReference>
<dbReference type="GO" id="GO:0005829">
    <property type="term" value="C:cytosol"/>
    <property type="evidence" value="ECO:0007669"/>
    <property type="project" value="TreeGrafter"/>
</dbReference>
<dbReference type="InterPro" id="IPR023213">
    <property type="entry name" value="CAT-like_dom_sf"/>
</dbReference>
<dbReference type="GO" id="GO:0003824">
    <property type="term" value="F:catalytic activity"/>
    <property type="evidence" value="ECO:0007669"/>
    <property type="project" value="InterPro"/>
</dbReference>
<dbReference type="InterPro" id="IPR020845">
    <property type="entry name" value="AMP-binding_CS"/>
</dbReference>
<dbReference type="FunFam" id="1.10.1200.10:FF:000005">
    <property type="entry name" value="Nonribosomal peptide synthetase 1"/>
    <property type="match status" value="1"/>
</dbReference>
<comment type="similarity">
    <text evidence="2">Belongs to the ATP-dependent AMP-binding enzyme family.</text>
</comment>
<dbReference type="Pfam" id="PF00501">
    <property type="entry name" value="AMP-binding"/>
    <property type="match status" value="2"/>
</dbReference>
<dbReference type="PANTHER" id="PTHR45527">
    <property type="entry name" value="NONRIBOSOMAL PEPTIDE SYNTHETASE"/>
    <property type="match status" value="1"/>
</dbReference>
<evidence type="ECO:0000256" key="1">
    <source>
        <dbReference type="ARBA" id="ARBA00001957"/>
    </source>
</evidence>
<gene>
    <name evidence="7" type="ORF">IQ16_06107</name>
</gene>
<dbReference type="InterPro" id="IPR006162">
    <property type="entry name" value="Ppantetheine_attach_site"/>
</dbReference>
<evidence type="ECO:0000256" key="5">
    <source>
        <dbReference type="SAM" id="MobiDB-lite"/>
    </source>
</evidence>
<dbReference type="InterPro" id="IPR045851">
    <property type="entry name" value="AMP-bd_C_sf"/>
</dbReference>
<evidence type="ECO:0000313" key="8">
    <source>
        <dbReference type="Proteomes" id="UP000316291"/>
    </source>
</evidence>
<dbReference type="InterPro" id="IPR020806">
    <property type="entry name" value="PKS_PP-bd"/>
</dbReference>
<dbReference type="PANTHER" id="PTHR45527:SF1">
    <property type="entry name" value="FATTY ACID SYNTHASE"/>
    <property type="match status" value="1"/>
</dbReference>
<sequence>MSSSVQFWLESLNGAPQVLELPTDVPRPGVPSFRGARHSFSIDADATARLTRFGQERNATLFMVVFAAFAVVLGRYSGQRDLLIGVPVANRQRGTEDLVGLLTNTLVLRADLSGDPNFDTVLARVKRASLGAYAHQEMPLEKLIELLQPARDTSRQPLFQVMLNFVDIDFSEQLPSGWEVLSGHQDVAQFDLTLYVTRQDGGLQLQVEYATDLFADDTVQRFAQHLLTVLGSATADPKTSVWLLPMLTEREERQLLVEWQAPAADYPTSRCVHELVSEQAARTPAAIALEHNGKTLSYAELEKRSNQLAHFLIKSGVRPETPVGLCLERSLDWVISLLAILKAGGAYVPLDPSYPKDRIAYILDLALPRVAIVEHRKAGPALDALAAKSVSLVVLGERSHEIDGCIDLPPRVEINPNNFAYAFFTSGSTGAPKGACVEHEGFTNHVFSKIDVLKLTSDDCVAQTSSASFDICLWQVFAALVCGGRVSIIDSQVIADPHALVAEFGRTGVSVFQPVPSLLRMMVDGAGSAIGKLSRLRVIVPTGEALSPDLCQKWWDILPSVPIVNAYGATETSDDFTHCRITEPPPSHDAVPLGTPIANSRVIVVDRHGELTPIGVPGEICVAGVVVGRGYLGNAPITAERFVPSRYAPGQRVYRTGDMGRWRSTGTLSFLGRVDSQVKLRGFRVELGEIEAHIKADAAVNDAVVIVREDVPGDQRLVAYLVWSRPETYVNSLAGVLRSKLPAYMVPVAFVVLQSMPLNSNGKLDRGRLPAPNYAADVGECHLPGRSAEEEILCNIWAQLLGLERVSPNDNFFELGGHSLLAAKLLTKMRAVFGTSIGLRDVFANPTPAQIGRLIARSPQAERLAIPKRENDASAICSSAQQRLWFLHDYDQNKSVYNINLAWRLVGEIRMEALQQAVDRVVQRHESLRTTFDFEGDAVRQMIGNGKYPRIAMADLSGQADAELALDRWMTKNAEAPFDLKNDCLLRVGLAQLAPETNVLHLSMHHIISDGWSVGIFEEELSRAYNEYAAGIQAEFADLPIQYGDYAEWEMGRLTGSGYAASQRYWLEYLKDAPTLLTLPSDLPRPAESTYDGEQVRFSFGAELSASLRSLAKACDATLFAVLMSGFSLLLSRHFDEKDICIGYPAANREVEGTGSLIGFFVNTLVFRSKIDERMSATKLVRHVQDALLVSQEHGSFPFEKIVELKNPQRSSSHSPIFQIMFAFNNTARRAIKMHDIVAEKVEHDSRLSKFDLTLEMDGAEPELSGAFRYKRDLYASSMVRKLSARFEALLDALTRNPERPIVQLSHIPQAETAALMEIGSGARSSFPNHFVDELIKAQADRDPGKVAVVFNESSLTYGELDRASSVIARELAQKLPAGVRVVPLLMSSGVNIVVAMLGAIKAGVAFAPLDAAWPDLRLSQIIDDFHGKYILGDCVTQSNIEKLGAIAILVDSLTASADQAEAPQVDRSLGDTMYVMFTSGSTGAPKGVMVNGAGVNNRLAWMNEQFGKAAAQSVIQTTRLTFDSSIWQIFWPLINGGRTILTPVNFSFDPGILLDLIRLHRVSFMNFVPSVFNVLLEALCAGEEAKLALTSLNTVIMGGEEMRPRDVARFRNAHPHVRVFNVYGPTEATIGCLFHEFRGDQGAARVPIGRPIANTQVYILDDGLRPVAQGVVGQLYISGVCLADGYHRQSALTAEKFIPNPFGPAGSRMYGTGDLVRITDAGAVEYLGRNDWQIKVRGMRIELSEIESAMRTHAAVKDVAVVLQKNGSVGQQLVAYVVIRDEYTVLDVDELGKHARRLIPAYMVPAEIRRLSALPLTPNGKLDRNRLPVDSVPSSSANGGRSRPGSGTEELVSFVWAELLENPRLGLDDDFFALGGHSLLAVQVVQRIRSVLGFSVPVAELFRNPTVRAFSAALNDYIPVRANGMIEVRDSGGSEALSLVHDFTGLANCFFGLSKGLLPEYTLLVFEAAMNQGTAPSTIEELADSYIEAMSSRVTGVVNIGGYSFGALVAFEMARKLRAAGRQVGTVLLIAPPLRIGDKQRQNGRRDVDIEIEAQRALESAFRVSSDGAKHLKLIREVAIRHIAAADKYEPGFLDAECVLLQPEADAGDPGIWATLCARLRQVSIPAGHYEVFRSSHIEGTSDAINSILRQSRSGDSDAEHTATR</sequence>
<dbReference type="SMART" id="SM00823">
    <property type="entry name" value="PKS_PP"/>
    <property type="match status" value="2"/>
</dbReference>
<dbReference type="InterPro" id="IPR001242">
    <property type="entry name" value="Condensation_dom"/>
</dbReference>
<dbReference type="Gene3D" id="3.30.559.10">
    <property type="entry name" value="Chloramphenicol acetyltransferase-like domain"/>
    <property type="match status" value="2"/>
</dbReference>
<dbReference type="GO" id="GO:0072330">
    <property type="term" value="P:monocarboxylic acid biosynthetic process"/>
    <property type="evidence" value="ECO:0007669"/>
    <property type="project" value="UniProtKB-ARBA"/>
</dbReference>
<dbReference type="EMBL" id="VLLA01000019">
    <property type="protein sequence ID" value="TWI63798.1"/>
    <property type="molecule type" value="Genomic_DNA"/>
</dbReference>
<dbReference type="FunFam" id="3.30.300.30:FF:000010">
    <property type="entry name" value="Enterobactin synthetase component F"/>
    <property type="match status" value="1"/>
</dbReference>
<dbReference type="SUPFAM" id="SSF53474">
    <property type="entry name" value="alpha/beta-Hydrolases"/>
    <property type="match status" value="1"/>
</dbReference>
<dbReference type="Proteomes" id="UP000316291">
    <property type="component" value="Unassembled WGS sequence"/>
</dbReference>
<dbReference type="Gene3D" id="3.30.559.30">
    <property type="entry name" value="Nonribosomal peptide synthetase, condensation domain"/>
    <property type="match status" value="2"/>
</dbReference>
<dbReference type="Gene3D" id="3.30.300.30">
    <property type="match status" value="2"/>
</dbReference>
<dbReference type="InterPro" id="IPR029058">
    <property type="entry name" value="AB_hydrolase_fold"/>
</dbReference>
<dbReference type="Gene3D" id="3.40.50.980">
    <property type="match status" value="4"/>
</dbReference>
<evidence type="ECO:0000256" key="4">
    <source>
        <dbReference type="ARBA" id="ARBA00022553"/>
    </source>
</evidence>
<dbReference type="GO" id="GO:0044550">
    <property type="term" value="P:secondary metabolite biosynthetic process"/>
    <property type="evidence" value="ECO:0007669"/>
    <property type="project" value="TreeGrafter"/>
</dbReference>
<dbReference type="InterPro" id="IPR009081">
    <property type="entry name" value="PP-bd_ACP"/>
</dbReference>
<dbReference type="GO" id="GO:0031177">
    <property type="term" value="F:phosphopantetheine binding"/>
    <property type="evidence" value="ECO:0007669"/>
    <property type="project" value="InterPro"/>
</dbReference>
<dbReference type="NCBIfam" id="NF003417">
    <property type="entry name" value="PRK04813.1"/>
    <property type="match status" value="2"/>
</dbReference>
<dbReference type="InterPro" id="IPR001031">
    <property type="entry name" value="Thioesterase"/>
</dbReference>
<dbReference type="SUPFAM" id="SSF47336">
    <property type="entry name" value="ACP-like"/>
    <property type="match status" value="2"/>
</dbReference>
<dbReference type="InterPro" id="IPR025110">
    <property type="entry name" value="AMP-bd_C"/>
</dbReference>
<dbReference type="InterPro" id="IPR036736">
    <property type="entry name" value="ACP-like_sf"/>
</dbReference>
<dbReference type="RefSeq" id="WP_145831927.1">
    <property type="nucleotide sequence ID" value="NZ_VLLA01000019.1"/>
</dbReference>
<dbReference type="PROSITE" id="PS00455">
    <property type="entry name" value="AMP_BINDING"/>
    <property type="match status" value="1"/>
</dbReference>
<dbReference type="Gene3D" id="2.30.38.10">
    <property type="entry name" value="Luciferase, Domain 3"/>
    <property type="match status" value="2"/>
</dbReference>
<dbReference type="PROSITE" id="PS50075">
    <property type="entry name" value="CARRIER"/>
    <property type="match status" value="2"/>
</dbReference>
<protein>
    <submittedName>
        <fullName evidence="7">Amino acid adenylation domain-containing protein</fullName>
    </submittedName>
</protein>
<accession>A0A562R410</accession>
<dbReference type="Gene3D" id="1.10.1200.10">
    <property type="entry name" value="ACP-like"/>
    <property type="match status" value="2"/>
</dbReference>
<dbReference type="SUPFAM" id="SSF52777">
    <property type="entry name" value="CoA-dependent acyltransferases"/>
    <property type="match status" value="3"/>
</dbReference>
<evidence type="ECO:0000313" key="7">
    <source>
        <dbReference type="EMBL" id="TWI63798.1"/>
    </source>
</evidence>
<feature type="domain" description="Carrier" evidence="6">
    <location>
        <begin position="1844"/>
        <end position="1919"/>
    </location>
</feature>
<dbReference type="GO" id="GO:0043041">
    <property type="term" value="P:amino acid activation for nonribosomal peptide biosynthetic process"/>
    <property type="evidence" value="ECO:0007669"/>
    <property type="project" value="TreeGrafter"/>
</dbReference>
<keyword evidence="4" id="KW-0597">Phosphoprotein</keyword>
<reference evidence="7 8" key="1">
    <citation type="journal article" date="2015" name="Stand. Genomic Sci.">
        <title>Genomic Encyclopedia of Bacterial and Archaeal Type Strains, Phase III: the genomes of soil and plant-associated and newly described type strains.</title>
        <authorList>
            <person name="Whitman W.B."/>
            <person name="Woyke T."/>
            <person name="Klenk H.P."/>
            <person name="Zhou Y."/>
            <person name="Lilburn T.G."/>
            <person name="Beck B.J."/>
            <person name="De Vos P."/>
            <person name="Vandamme P."/>
            <person name="Eisen J.A."/>
            <person name="Garrity G."/>
            <person name="Hugenholtz P."/>
            <person name="Kyrpides N.C."/>
        </authorList>
    </citation>
    <scope>NUCLEOTIDE SEQUENCE [LARGE SCALE GENOMIC DNA]</scope>
    <source>
        <strain evidence="7 8">CGMCC 1.10948</strain>
    </source>
</reference>
<dbReference type="InterPro" id="IPR010071">
    <property type="entry name" value="AA_adenyl_dom"/>
</dbReference>
<comment type="cofactor">
    <cofactor evidence="1">
        <name>pantetheine 4'-phosphate</name>
        <dbReference type="ChEBI" id="CHEBI:47942"/>
    </cofactor>
</comment>
<evidence type="ECO:0000256" key="3">
    <source>
        <dbReference type="ARBA" id="ARBA00022450"/>
    </source>
</evidence>
<dbReference type="Pfam" id="PF13193">
    <property type="entry name" value="AMP-binding_C"/>
    <property type="match status" value="2"/>
</dbReference>
<dbReference type="Pfam" id="PF00668">
    <property type="entry name" value="Condensation"/>
    <property type="match status" value="2"/>
</dbReference>
<organism evidence="7 8">
    <name type="scientific">Bradyrhizobium huanghuaihaiense</name>
    <dbReference type="NCBI Taxonomy" id="990078"/>
    <lineage>
        <taxon>Bacteria</taxon>
        <taxon>Pseudomonadati</taxon>
        <taxon>Pseudomonadota</taxon>
        <taxon>Alphaproteobacteria</taxon>
        <taxon>Hyphomicrobiales</taxon>
        <taxon>Nitrobacteraceae</taxon>
        <taxon>Bradyrhizobium</taxon>
    </lineage>
</organism>
<proteinExistence type="inferred from homology"/>
<dbReference type="Gene3D" id="3.40.50.1820">
    <property type="entry name" value="alpha/beta hydrolase"/>
    <property type="match status" value="1"/>
</dbReference>
<dbReference type="InterPro" id="IPR000873">
    <property type="entry name" value="AMP-dep_synth/lig_dom"/>
</dbReference>
<dbReference type="Pfam" id="PF00550">
    <property type="entry name" value="PP-binding"/>
    <property type="match status" value="2"/>
</dbReference>
<dbReference type="Pfam" id="PF00975">
    <property type="entry name" value="Thioesterase"/>
    <property type="match status" value="1"/>
</dbReference>
<evidence type="ECO:0000259" key="6">
    <source>
        <dbReference type="PROSITE" id="PS50075"/>
    </source>
</evidence>
<dbReference type="NCBIfam" id="TIGR01733">
    <property type="entry name" value="AA-adenyl-dom"/>
    <property type="match status" value="2"/>
</dbReference>
<feature type="region of interest" description="Disordered" evidence="5">
    <location>
        <begin position="1823"/>
        <end position="1848"/>
    </location>
</feature>
<comment type="caution">
    <text evidence="7">The sequence shown here is derived from an EMBL/GenBank/DDBJ whole genome shotgun (WGS) entry which is preliminary data.</text>
</comment>
<dbReference type="FunFam" id="1.10.1200.10:FF:000016">
    <property type="entry name" value="Non-ribosomal peptide synthase"/>
    <property type="match status" value="1"/>
</dbReference>
<evidence type="ECO:0000256" key="2">
    <source>
        <dbReference type="ARBA" id="ARBA00006432"/>
    </source>
</evidence>
<dbReference type="OrthoDB" id="9803968at2"/>
<dbReference type="FunFam" id="3.40.50.980:FF:000001">
    <property type="entry name" value="Non-ribosomal peptide synthetase"/>
    <property type="match status" value="1"/>
</dbReference>